<evidence type="ECO:0000256" key="2">
    <source>
        <dbReference type="ARBA" id="ARBA00010004"/>
    </source>
</evidence>
<dbReference type="Pfam" id="PF02050">
    <property type="entry name" value="FliJ"/>
    <property type="match status" value="1"/>
</dbReference>
<dbReference type="GO" id="GO:0044781">
    <property type="term" value="P:bacterial-type flagellum organization"/>
    <property type="evidence" value="ECO:0007669"/>
    <property type="project" value="UniProtKB-KW"/>
</dbReference>
<evidence type="ECO:0000256" key="1">
    <source>
        <dbReference type="ARBA" id="ARBA00004413"/>
    </source>
</evidence>
<keyword evidence="12" id="KW-0966">Cell projection</keyword>
<dbReference type="NCBIfam" id="TIGR02473">
    <property type="entry name" value="flagell_FliJ"/>
    <property type="match status" value="1"/>
</dbReference>
<sequence length="157" mass="19238">MHTVFANSLTGVIAVAFKFRLQRIYAVRRKEEETLKNDLSKISEKIENLRSIIQQLTIEKKKIENNFLRKGLLSKKDLLELERGIRFYEMEIEKYQKELQELLKEQESIRKSLLEKMKERKMLEKLRERKLKEYQAEENLKERKRMDEVAERKFWWS</sequence>
<evidence type="ECO:0000256" key="3">
    <source>
        <dbReference type="ARBA" id="ARBA00020392"/>
    </source>
</evidence>
<dbReference type="GO" id="GO:0015031">
    <property type="term" value="P:protein transport"/>
    <property type="evidence" value="ECO:0007669"/>
    <property type="project" value="UniProtKB-KW"/>
</dbReference>
<dbReference type="AlphaFoldDB" id="B9KBD9"/>
<dbReference type="eggNOG" id="COG2882">
    <property type="taxonomic scope" value="Bacteria"/>
</dbReference>
<comment type="similarity">
    <text evidence="2">Belongs to the FliJ family.</text>
</comment>
<dbReference type="KEGG" id="tna:CTN_0159"/>
<dbReference type="EMBL" id="CP000916">
    <property type="protein sequence ID" value="ACM22335.1"/>
    <property type="molecule type" value="Genomic_DNA"/>
</dbReference>
<keyword evidence="13" id="KW-1185">Reference proteome</keyword>
<evidence type="ECO:0000256" key="9">
    <source>
        <dbReference type="ARBA" id="ARBA00023136"/>
    </source>
</evidence>
<name>B9KBD9_THENN</name>
<keyword evidence="5" id="KW-1003">Cell membrane</keyword>
<keyword evidence="11" id="KW-0175">Coiled coil</keyword>
<gene>
    <name evidence="12" type="ordered locus">CTN_0159</name>
</gene>
<evidence type="ECO:0000256" key="5">
    <source>
        <dbReference type="ARBA" id="ARBA00022475"/>
    </source>
</evidence>
<dbReference type="STRING" id="309803.CTN_0159"/>
<proteinExistence type="inferred from homology"/>
<evidence type="ECO:0000256" key="7">
    <source>
        <dbReference type="ARBA" id="ARBA00022795"/>
    </source>
</evidence>
<protein>
    <recommendedName>
        <fullName evidence="3">Flagellar FliJ protein</fullName>
    </recommendedName>
</protein>
<keyword evidence="6" id="KW-0145">Chemotaxis</keyword>
<keyword evidence="8" id="KW-0653">Protein transport</keyword>
<keyword evidence="4" id="KW-0813">Transport</keyword>
<dbReference type="GO" id="GO:0071973">
    <property type="term" value="P:bacterial-type flagellum-dependent cell motility"/>
    <property type="evidence" value="ECO:0007669"/>
    <property type="project" value="InterPro"/>
</dbReference>
<organism evidence="12 13">
    <name type="scientific">Thermotoga neapolitana (strain ATCC 49049 / DSM 4359 / NBRC 107923 / NS-E)</name>
    <dbReference type="NCBI Taxonomy" id="309803"/>
    <lineage>
        <taxon>Bacteria</taxon>
        <taxon>Thermotogati</taxon>
        <taxon>Thermotogota</taxon>
        <taxon>Thermotogae</taxon>
        <taxon>Thermotogales</taxon>
        <taxon>Thermotogaceae</taxon>
        <taxon>Thermotoga</taxon>
    </lineage>
</organism>
<comment type="subcellular location">
    <subcellularLocation>
        <location evidence="1">Cell membrane</location>
        <topology evidence="1">Peripheral membrane protein</topology>
        <orientation evidence="1">Cytoplasmic side</orientation>
    </subcellularLocation>
</comment>
<dbReference type="HOGENOM" id="CLU_141683_0_0_0"/>
<dbReference type="InterPro" id="IPR012823">
    <property type="entry name" value="Flagell_FliJ"/>
</dbReference>
<dbReference type="Gene3D" id="1.10.287.1700">
    <property type="match status" value="1"/>
</dbReference>
<keyword evidence="12" id="KW-0969">Cilium</keyword>
<dbReference type="Proteomes" id="UP000000445">
    <property type="component" value="Chromosome"/>
</dbReference>
<evidence type="ECO:0000313" key="12">
    <source>
        <dbReference type="EMBL" id="ACM22335.1"/>
    </source>
</evidence>
<evidence type="ECO:0000256" key="4">
    <source>
        <dbReference type="ARBA" id="ARBA00022448"/>
    </source>
</evidence>
<reference evidence="12 13" key="1">
    <citation type="journal article" date="2009" name="Biosci. Biotechnol. Biochem.">
        <title>WeGAS: a web-based microbial genome annotation system.</title>
        <authorList>
            <person name="Lee D."/>
            <person name="Seo H."/>
            <person name="Park C."/>
            <person name="Park K."/>
        </authorList>
    </citation>
    <scope>NUCLEOTIDE SEQUENCE [LARGE SCALE GENOMIC DNA]</scope>
    <source>
        <strain evidence="13">ATCC 49049 / DSM 4359 / NBRC 107923 / NS-E</strain>
    </source>
</reference>
<keyword evidence="9" id="KW-0472">Membrane</keyword>
<evidence type="ECO:0000256" key="8">
    <source>
        <dbReference type="ARBA" id="ARBA00022927"/>
    </source>
</evidence>
<evidence type="ECO:0000256" key="6">
    <source>
        <dbReference type="ARBA" id="ARBA00022500"/>
    </source>
</evidence>
<evidence type="ECO:0000313" key="13">
    <source>
        <dbReference type="Proteomes" id="UP000000445"/>
    </source>
</evidence>
<dbReference type="GO" id="GO:0006935">
    <property type="term" value="P:chemotaxis"/>
    <property type="evidence" value="ECO:0007669"/>
    <property type="project" value="UniProtKB-KW"/>
</dbReference>
<evidence type="ECO:0000256" key="10">
    <source>
        <dbReference type="ARBA" id="ARBA00023225"/>
    </source>
</evidence>
<keyword evidence="12" id="KW-0282">Flagellum</keyword>
<evidence type="ECO:0000256" key="11">
    <source>
        <dbReference type="SAM" id="Coils"/>
    </source>
</evidence>
<feature type="coiled-coil region" evidence="11">
    <location>
        <begin position="32"/>
        <end position="143"/>
    </location>
</feature>
<keyword evidence="10" id="KW-1006">Bacterial flagellum protein export</keyword>
<dbReference type="GO" id="GO:0005886">
    <property type="term" value="C:plasma membrane"/>
    <property type="evidence" value="ECO:0007669"/>
    <property type="project" value="UniProtKB-SubCell"/>
</dbReference>
<dbReference type="InterPro" id="IPR053716">
    <property type="entry name" value="Flag_assembly_chemotaxis_eff"/>
</dbReference>
<accession>B9KBD9</accession>
<dbReference type="GO" id="GO:0009288">
    <property type="term" value="C:bacterial-type flagellum"/>
    <property type="evidence" value="ECO:0007669"/>
    <property type="project" value="InterPro"/>
</dbReference>
<keyword evidence="7" id="KW-1005">Bacterial flagellum biogenesis</keyword>